<reference evidence="1 2" key="1">
    <citation type="submission" date="2021-03" db="EMBL/GenBank/DDBJ databases">
        <title>Antimicrobial resistance genes in bacteria isolated from Japanese honey, and their potential for conferring macrolide and lincosamide resistance in the American foulbrood pathogen Paenibacillus larvae.</title>
        <authorList>
            <person name="Okamoto M."/>
            <person name="Kumagai M."/>
            <person name="Kanamori H."/>
            <person name="Takamatsu D."/>
        </authorList>
    </citation>
    <scope>NUCLEOTIDE SEQUENCE [LARGE SCALE GENOMIC DNA]</scope>
    <source>
        <strain evidence="1 2">J41TS12</strain>
    </source>
</reference>
<evidence type="ECO:0000313" key="1">
    <source>
        <dbReference type="EMBL" id="GIO38139.1"/>
    </source>
</evidence>
<gene>
    <name evidence="1" type="ORF">J41TS12_30000</name>
</gene>
<organism evidence="1 2">
    <name type="scientific">Paenibacillus antibioticophila</name>
    <dbReference type="NCBI Taxonomy" id="1274374"/>
    <lineage>
        <taxon>Bacteria</taxon>
        <taxon>Bacillati</taxon>
        <taxon>Bacillota</taxon>
        <taxon>Bacilli</taxon>
        <taxon>Bacillales</taxon>
        <taxon>Paenibacillaceae</taxon>
        <taxon>Paenibacillus</taxon>
    </lineage>
</organism>
<keyword evidence="2" id="KW-1185">Reference proteome</keyword>
<sequence length="54" mass="5946">MTAKDRFLNELLKRDGKERWVAALLLAAPPEVLSTVTVKTLRKDGKMGMNASSS</sequence>
<proteinExistence type="predicted"/>
<dbReference type="RefSeq" id="WP_198524798.1">
    <property type="nucleotide sequence ID" value="NZ_BORR01000010.1"/>
</dbReference>
<protein>
    <submittedName>
        <fullName evidence="1">Uncharacterized protein</fullName>
    </submittedName>
</protein>
<comment type="caution">
    <text evidence="1">The sequence shown here is derived from an EMBL/GenBank/DDBJ whole genome shotgun (WGS) entry which is preliminary data.</text>
</comment>
<name>A0A920CIB9_9BACL</name>
<evidence type="ECO:0000313" key="2">
    <source>
        <dbReference type="Proteomes" id="UP000681162"/>
    </source>
</evidence>
<dbReference type="EMBL" id="BORR01000010">
    <property type="protein sequence ID" value="GIO38139.1"/>
    <property type="molecule type" value="Genomic_DNA"/>
</dbReference>
<dbReference type="AlphaFoldDB" id="A0A920CIB9"/>
<dbReference type="Proteomes" id="UP000681162">
    <property type="component" value="Unassembled WGS sequence"/>
</dbReference>
<accession>A0A920CIB9</accession>